<feature type="domain" description="Response regulatory" evidence="8">
    <location>
        <begin position="2"/>
        <end position="115"/>
    </location>
</feature>
<keyword evidence="2" id="KW-0902">Two-component regulatory system</keyword>
<dbReference type="PANTHER" id="PTHR48111">
    <property type="entry name" value="REGULATOR OF RPOS"/>
    <property type="match status" value="1"/>
</dbReference>
<dbReference type="Proteomes" id="UP001597180">
    <property type="component" value="Unassembled WGS sequence"/>
</dbReference>
<name>A0ABW3UP15_9BACL</name>
<evidence type="ECO:0000256" key="1">
    <source>
        <dbReference type="ARBA" id="ARBA00022553"/>
    </source>
</evidence>
<accession>A0ABW3UP15</accession>
<evidence type="ECO:0000256" key="7">
    <source>
        <dbReference type="PROSITE-ProRule" id="PRU01091"/>
    </source>
</evidence>
<dbReference type="CDD" id="cd00383">
    <property type="entry name" value="trans_reg_C"/>
    <property type="match status" value="1"/>
</dbReference>
<evidence type="ECO:0000256" key="4">
    <source>
        <dbReference type="ARBA" id="ARBA00023125"/>
    </source>
</evidence>
<protein>
    <submittedName>
        <fullName evidence="10">Response regulator transcription factor</fullName>
    </submittedName>
</protein>
<dbReference type="InterPro" id="IPR016032">
    <property type="entry name" value="Sig_transdc_resp-reg_C-effctor"/>
</dbReference>
<feature type="modified residue" description="4-aspartylphosphate" evidence="6">
    <location>
        <position position="51"/>
    </location>
</feature>
<evidence type="ECO:0000256" key="5">
    <source>
        <dbReference type="ARBA" id="ARBA00023163"/>
    </source>
</evidence>
<dbReference type="RefSeq" id="WP_079909830.1">
    <property type="nucleotide sequence ID" value="NZ_BAABJG010000021.1"/>
</dbReference>
<proteinExistence type="predicted"/>
<evidence type="ECO:0000256" key="3">
    <source>
        <dbReference type="ARBA" id="ARBA00023015"/>
    </source>
</evidence>
<dbReference type="PROSITE" id="PS51755">
    <property type="entry name" value="OMPR_PHOB"/>
    <property type="match status" value="1"/>
</dbReference>
<dbReference type="InterPro" id="IPR036388">
    <property type="entry name" value="WH-like_DNA-bd_sf"/>
</dbReference>
<keyword evidence="4 7" id="KW-0238">DNA-binding</keyword>
<feature type="domain" description="OmpR/PhoB-type" evidence="9">
    <location>
        <begin position="128"/>
        <end position="229"/>
    </location>
</feature>
<dbReference type="SMART" id="SM00448">
    <property type="entry name" value="REC"/>
    <property type="match status" value="1"/>
</dbReference>
<evidence type="ECO:0000313" key="10">
    <source>
        <dbReference type="EMBL" id="MFD1221335.1"/>
    </source>
</evidence>
<comment type="caution">
    <text evidence="10">The sequence shown here is derived from an EMBL/GenBank/DDBJ whole genome shotgun (WGS) entry which is preliminary data.</text>
</comment>
<dbReference type="Pfam" id="PF00072">
    <property type="entry name" value="Response_reg"/>
    <property type="match status" value="1"/>
</dbReference>
<organism evidence="10 11">
    <name type="scientific">Paenibacillus vulneris</name>
    <dbReference type="NCBI Taxonomy" id="1133364"/>
    <lineage>
        <taxon>Bacteria</taxon>
        <taxon>Bacillati</taxon>
        <taxon>Bacillota</taxon>
        <taxon>Bacilli</taxon>
        <taxon>Bacillales</taxon>
        <taxon>Paenibacillaceae</taxon>
        <taxon>Paenibacillus</taxon>
    </lineage>
</organism>
<reference evidence="11" key="1">
    <citation type="journal article" date="2019" name="Int. J. Syst. Evol. Microbiol.">
        <title>The Global Catalogue of Microorganisms (GCM) 10K type strain sequencing project: providing services to taxonomists for standard genome sequencing and annotation.</title>
        <authorList>
            <consortium name="The Broad Institute Genomics Platform"/>
            <consortium name="The Broad Institute Genome Sequencing Center for Infectious Disease"/>
            <person name="Wu L."/>
            <person name="Ma J."/>
        </authorList>
    </citation>
    <scope>NUCLEOTIDE SEQUENCE [LARGE SCALE GENOMIC DNA]</scope>
    <source>
        <strain evidence="11">CCUG 53270</strain>
    </source>
</reference>
<dbReference type="InterPro" id="IPR001867">
    <property type="entry name" value="OmpR/PhoB-type_DNA-bd"/>
</dbReference>
<keyword evidence="1 6" id="KW-0597">Phosphoprotein</keyword>
<dbReference type="InterPro" id="IPR039420">
    <property type="entry name" value="WalR-like"/>
</dbReference>
<dbReference type="Gene3D" id="3.40.50.2300">
    <property type="match status" value="1"/>
</dbReference>
<evidence type="ECO:0000256" key="6">
    <source>
        <dbReference type="PROSITE-ProRule" id="PRU00169"/>
    </source>
</evidence>
<dbReference type="Gene3D" id="6.10.250.690">
    <property type="match status" value="1"/>
</dbReference>
<dbReference type="InterPro" id="IPR001789">
    <property type="entry name" value="Sig_transdc_resp-reg_receiver"/>
</dbReference>
<evidence type="ECO:0000256" key="2">
    <source>
        <dbReference type="ARBA" id="ARBA00023012"/>
    </source>
</evidence>
<dbReference type="EMBL" id="JBHTLU010000015">
    <property type="protein sequence ID" value="MFD1221335.1"/>
    <property type="molecule type" value="Genomic_DNA"/>
</dbReference>
<keyword evidence="3" id="KW-0805">Transcription regulation</keyword>
<dbReference type="SUPFAM" id="SSF52172">
    <property type="entry name" value="CheY-like"/>
    <property type="match status" value="1"/>
</dbReference>
<keyword evidence="5" id="KW-0804">Transcription</keyword>
<gene>
    <name evidence="10" type="ORF">ACFQ4B_14510</name>
</gene>
<dbReference type="Pfam" id="PF00486">
    <property type="entry name" value="Trans_reg_C"/>
    <property type="match status" value="1"/>
</dbReference>
<feature type="DNA-binding region" description="OmpR/PhoB-type" evidence="7">
    <location>
        <begin position="128"/>
        <end position="229"/>
    </location>
</feature>
<dbReference type="Gene3D" id="1.10.10.10">
    <property type="entry name" value="Winged helix-like DNA-binding domain superfamily/Winged helix DNA-binding domain"/>
    <property type="match status" value="1"/>
</dbReference>
<evidence type="ECO:0000259" key="8">
    <source>
        <dbReference type="PROSITE" id="PS50110"/>
    </source>
</evidence>
<evidence type="ECO:0000259" key="9">
    <source>
        <dbReference type="PROSITE" id="PS51755"/>
    </source>
</evidence>
<dbReference type="SUPFAM" id="SSF46894">
    <property type="entry name" value="C-terminal effector domain of the bipartite response regulators"/>
    <property type="match status" value="1"/>
</dbReference>
<dbReference type="PROSITE" id="PS50110">
    <property type="entry name" value="RESPONSE_REGULATORY"/>
    <property type="match status" value="1"/>
</dbReference>
<dbReference type="SMART" id="SM00862">
    <property type="entry name" value="Trans_reg_C"/>
    <property type="match status" value="1"/>
</dbReference>
<dbReference type="PANTHER" id="PTHR48111:SF1">
    <property type="entry name" value="TWO-COMPONENT RESPONSE REGULATOR ORR33"/>
    <property type="match status" value="1"/>
</dbReference>
<keyword evidence="11" id="KW-1185">Reference proteome</keyword>
<sequence>MHILLVEDELKIREVVTAYLKNEGWEVDCTANGLEAVQLFENGSYDLVILDLMLEGLSGEEVCQQIRAKSVVPIIMLTSKSRESDTIAGLNLGADDYIAKPFRVKEVIARIHALRRRIHAYKADAVKQNVLTFDRGQLVVDLEANTLLVRGVHANLTTTEFKLLTVFTSKPGKIWSRSDLSYHVLGYRFQGDSRSIDTHVKNLRKKIEEDTKEPRYILTMVGSGYKFAAESDTKETT</sequence>
<evidence type="ECO:0000313" key="11">
    <source>
        <dbReference type="Proteomes" id="UP001597180"/>
    </source>
</evidence>
<dbReference type="CDD" id="cd17574">
    <property type="entry name" value="REC_OmpR"/>
    <property type="match status" value="1"/>
</dbReference>
<dbReference type="InterPro" id="IPR011006">
    <property type="entry name" value="CheY-like_superfamily"/>
</dbReference>